<dbReference type="Gene3D" id="2.120.10.30">
    <property type="entry name" value="TolB, C-terminal domain"/>
    <property type="match status" value="2"/>
</dbReference>
<dbReference type="InterPro" id="IPR011042">
    <property type="entry name" value="6-blade_b-propeller_TolB-like"/>
</dbReference>
<dbReference type="GO" id="GO:0042813">
    <property type="term" value="F:Wnt receptor activity"/>
    <property type="evidence" value="ECO:0007669"/>
    <property type="project" value="TreeGrafter"/>
</dbReference>
<dbReference type="InterPro" id="IPR000033">
    <property type="entry name" value="LDLR_classB_rpt"/>
</dbReference>
<dbReference type="PANTHER" id="PTHR46513">
    <property type="entry name" value="VITELLOGENIN RECEPTOR-LIKE PROTEIN-RELATED-RELATED"/>
    <property type="match status" value="1"/>
</dbReference>
<dbReference type="PANTHER" id="PTHR46513:SF13">
    <property type="entry name" value="EGF-LIKE DOMAIN-CONTAINING PROTEIN"/>
    <property type="match status" value="1"/>
</dbReference>
<dbReference type="Proteomes" id="UP000181942">
    <property type="component" value="Unassembled WGS sequence"/>
</dbReference>
<name>A0A1I2MV58_9ACTN</name>
<evidence type="ECO:0000313" key="1">
    <source>
        <dbReference type="EMBL" id="SFF95333.1"/>
    </source>
</evidence>
<accession>A0A1I2MV58</accession>
<evidence type="ECO:0000313" key="2">
    <source>
        <dbReference type="Proteomes" id="UP000181942"/>
    </source>
</evidence>
<evidence type="ECO:0008006" key="3">
    <source>
        <dbReference type="Google" id="ProtNLM"/>
    </source>
</evidence>
<dbReference type="GO" id="GO:0005886">
    <property type="term" value="C:plasma membrane"/>
    <property type="evidence" value="ECO:0007669"/>
    <property type="project" value="TreeGrafter"/>
</dbReference>
<protein>
    <recommendedName>
        <fullName evidence="3">3-hydroxyacyl-CoA dehydrogenase</fullName>
    </recommendedName>
</protein>
<dbReference type="OrthoDB" id="111868at2"/>
<dbReference type="AlphaFoldDB" id="A0A1I2MV58"/>
<gene>
    <name evidence="1" type="ORF">SAMN02787118_11421</name>
</gene>
<dbReference type="GO" id="GO:0017147">
    <property type="term" value="F:Wnt-protein binding"/>
    <property type="evidence" value="ECO:0007669"/>
    <property type="project" value="TreeGrafter"/>
</dbReference>
<dbReference type="GO" id="GO:0060070">
    <property type="term" value="P:canonical Wnt signaling pathway"/>
    <property type="evidence" value="ECO:0007669"/>
    <property type="project" value="TreeGrafter"/>
</dbReference>
<reference evidence="1 2" key="1">
    <citation type="submission" date="2016-10" db="EMBL/GenBank/DDBJ databases">
        <authorList>
            <person name="de Groot N.N."/>
        </authorList>
    </citation>
    <scope>NUCLEOTIDE SEQUENCE [LARGE SCALE GENOMIC DNA]</scope>
    <source>
        <strain evidence="1 2">OK461</strain>
    </source>
</reference>
<sequence>MTRPQERLFVLEASSGGRLFSVNPDGSDKKVIVTGCRIPDGVTVDVRAGHIYWTNMGRPPENDGSIERVDLDGGNRTTIVPSGGTHTPKQLHFEAAGRKLYWGDREGMRVMRCDLDGHNVETLVQTGQGEYDRRDETKWCVGVAVDPVGGHLYWTQKGPSDAGLGKILRAGIDLPTGESAAERGDIEVLFDGLPEPIDLELDLTQRMLYWTDRGDPPRGNSVNRWPVDAPEGQRTPEILLTHLMEGIGLALDPDDGRMYVTDLAGNVYAADLNGSNQSEILILQGNLTGIARAVLPTGTNGQAVSDT</sequence>
<dbReference type="SMART" id="SM00135">
    <property type="entry name" value="LY"/>
    <property type="match status" value="5"/>
</dbReference>
<dbReference type="SUPFAM" id="SSF63829">
    <property type="entry name" value="Calcium-dependent phosphotriesterase"/>
    <property type="match status" value="1"/>
</dbReference>
<organism evidence="1 2">
    <name type="scientific">Streptomyces mirabilis</name>
    <dbReference type="NCBI Taxonomy" id="68239"/>
    <lineage>
        <taxon>Bacteria</taxon>
        <taxon>Bacillati</taxon>
        <taxon>Actinomycetota</taxon>
        <taxon>Actinomycetes</taxon>
        <taxon>Kitasatosporales</taxon>
        <taxon>Streptomycetaceae</taxon>
        <taxon>Streptomyces</taxon>
    </lineage>
</organism>
<dbReference type="EMBL" id="FONR01000014">
    <property type="protein sequence ID" value="SFF95333.1"/>
    <property type="molecule type" value="Genomic_DNA"/>
</dbReference>
<proteinExistence type="predicted"/>
<dbReference type="RefSeq" id="WP_075030717.1">
    <property type="nucleotide sequence ID" value="NZ_FONR01000014.1"/>
</dbReference>
<dbReference type="InterPro" id="IPR050778">
    <property type="entry name" value="Cueball_EGF_LRP_Nidogen"/>
</dbReference>